<evidence type="ECO:0000313" key="12">
    <source>
        <dbReference type="EMBL" id="MCD7460645.1"/>
    </source>
</evidence>
<dbReference type="InterPro" id="IPR009080">
    <property type="entry name" value="tRNAsynth_Ia_anticodon-bd"/>
</dbReference>
<dbReference type="Pfam" id="PF10458">
    <property type="entry name" value="Val_tRNA-synt_C"/>
    <property type="match status" value="1"/>
</dbReference>
<name>A0ABS8SPB5_DATST</name>
<dbReference type="CDD" id="cd07962">
    <property type="entry name" value="Anticodon_Ia_Val"/>
    <property type="match status" value="1"/>
</dbReference>
<keyword evidence="6" id="KW-0030">Aminoacyl-tRNA synthetase</keyword>
<dbReference type="InterPro" id="IPR002303">
    <property type="entry name" value="Valyl-tRNA_ligase"/>
</dbReference>
<gene>
    <name evidence="12" type="ORF">HAX54_044042</name>
</gene>
<dbReference type="Pfam" id="PF08264">
    <property type="entry name" value="Anticodon_1"/>
    <property type="match status" value="1"/>
</dbReference>
<evidence type="ECO:0000256" key="9">
    <source>
        <dbReference type="SAM" id="Coils"/>
    </source>
</evidence>
<evidence type="ECO:0000256" key="5">
    <source>
        <dbReference type="ARBA" id="ARBA00022917"/>
    </source>
</evidence>
<keyword evidence="9" id="KW-0175">Coiled coil</keyword>
<evidence type="ECO:0000256" key="1">
    <source>
        <dbReference type="ARBA" id="ARBA00013169"/>
    </source>
</evidence>
<dbReference type="InterPro" id="IPR019499">
    <property type="entry name" value="Val-tRNA_synth_tRNA-bd"/>
</dbReference>
<protein>
    <recommendedName>
        <fullName evidence="1">valine--tRNA ligase</fullName>
        <ecNumber evidence="1">6.1.1.9</ecNumber>
    </recommendedName>
    <alternativeName>
        <fullName evidence="7">Valyl-tRNA synthetase</fullName>
    </alternativeName>
</protein>
<dbReference type="Gene3D" id="1.10.730.10">
    <property type="entry name" value="Isoleucyl-tRNA Synthetase, Domain 1"/>
    <property type="match status" value="1"/>
</dbReference>
<evidence type="ECO:0000256" key="6">
    <source>
        <dbReference type="ARBA" id="ARBA00023146"/>
    </source>
</evidence>
<keyword evidence="13" id="KW-1185">Reference proteome</keyword>
<feature type="domain" description="Valyl-tRNA synthetase tRNA-binding arm" evidence="11">
    <location>
        <begin position="283"/>
        <end position="333"/>
    </location>
</feature>
<dbReference type="SUPFAM" id="SSF46589">
    <property type="entry name" value="tRNA-binding arm"/>
    <property type="match status" value="1"/>
</dbReference>
<keyword evidence="2" id="KW-0436">Ligase</keyword>
<dbReference type="Gene3D" id="1.10.287.380">
    <property type="entry name" value="Valyl-tRNA synthetase, C-terminal domain"/>
    <property type="match status" value="1"/>
</dbReference>
<evidence type="ECO:0000256" key="4">
    <source>
        <dbReference type="ARBA" id="ARBA00022840"/>
    </source>
</evidence>
<comment type="catalytic activity">
    <reaction evidence="8">
        <text>tRNA(Val) + L-valine + ATP = L-valyl-tRNA(Val) + AMP + diphosphate</text>
        <dbReference type="Rhea" id="RHEA:10704"/>
        <dbReference type="Rhea" id="RHEA-COMP:9672"/>
        <dbReference type="Rhea" id="RHEA-COMP:9708"/>
        <dbReference type="ChEBI" id="CHEBI:30616"/>
        <dbReference type="ChEBI" id="CHEBI:33019"/>
        <dbReference type="ChEBI" id="CHEBI:57762"/>
        <dbReference type="ChEBI" id="CHEBI:78442"/>
        <dbReference type="ChEBI" id="CHEBI:78537"/>
        <dbReference type="ChEBI" id="CHEBI:456215"/>
        <dbReference type="EC" id="6.1.1.9"/>
    </reaction>
</comment>
<evidence type="ECO:0000256" key="7">
    <source>
        <dbReference type="ARBA" id="ARBA00029936"/>
    </source>
</evidence>
<proteinExistence type="predicted"/>
<reference evidence="12 13" key="1">
    <citation type="journal article" date="2021" name="BMC Genomics">
        <title>Datura genome reveals duplications of psychoactive alkaloid biosynthetic genes and high mutation rate following tissue culture.</title>
        <authorList>
            <person name="Rajewski A."/>
            <person name="Carter-House D."/>
            <person name="Stajich J."/>
            <person name="Litt A."/>
        </authorList>
    </citation>
    <scope>NUCLEOTIDE SEQUENCE [LARGE SCALE GENOMIC DNA]</scope>
    <source>
        <strain evidence="12">AR-01</strain>
    </source>
</reference>
<keyword evidence="5" id="KW-0648">Protein biosynthesis</keyword>
<evidence type="ECO:0000256" key="3">
    <source>
        <dbReference type="ARBA" id="ARBA00022741"/>
    </source>
</evidence>
<dbReference type="SUPFAM" id="SSF47323">
    <property type="entry name" value="Anticodon-binding domain of a subclass of class I aminoacyl-tRNA synthetases"/>
    <property type="match status" value="1"/>
</dbReference>
<evidence type="ECO:0000259" key="11">
    <source>
        <dbReference type="Pfam" id="PF10458"/>
    </source>
</evidence>
<dbReference type="Proteomes" id="UP000823775">
    <property type="component" value="Unassembled WGS sequence"/>
</dbReference>
<evidence type="ECO:0000313" key="13">
    <source>
        <dbReference type="Proteomes" id="UP000823775"/>
    </source>
</evidence>
<dbReference type="PANTHER" id="PTHR11946">
    <property type="entry name" value="VALYL-TRNA SYNTHETASES"/>
    <property type="match status" value="1"/>
</dbReference>
<dbReference type="InterPro" id="IPR037118">
    <property type="entry name" value="Val-tRNA_synth_C_sf"/>
</dbReference>
<dbReference type="EMBL" id="JACEIK010000667">
    <property type="protein sequence ID" value="MCD7460645.1"/>
    <property type="molecule type" value="Genomic_DNA"/>
</dbReference>
<feature type="domain" description="Methionyl/Valyl/Leucyl/Isoleucyl-tRNA synthetase anticodon-binding" evidence="10">
    <location>
        <begin position="140"/>
        <end position="204"/>
    </location>
</feature>
<dbReference type="InterPro" id="IPR010978">
    <property type="entry name" value="tRNA-bd_arm"/>
</dbReference>
<organism evidence="12 13">
    <name type="scientific">Datura stramonium</name>
    <name type="common">Jimsonweed</name>
    <name type="synonym">Common thornapple</name>
    <dbReference type="NCBI Taxonomy" id="4076"/>
    <lineage>
        <taxon>Eukaryota</taxon>
        <taxon>Viridiplantae</taxon>
        <taxon>Streptophyta</taxon>
        <taxon>Embryophyta</taxon>
        <taxon>Tracheophyta</taxon>
        <taxon>Spermatophyta</taxon>
        <taxon>Magnoliopsida</taxon>
        <taxon>eudicotyledons</taxon>
        <taxon>Gunneridae</taxon>
        <taxon>Pentapetalae</taxon>
        <taxon>asterids</taxon>
        <taxon>lamiids</taxon>
        <taxon>Solanales</taxon>
        <taxon>Solanaceae</taxon>
        <taxon>Solanoideae</taxon>
        <taxon>Datureae</taxon>
        <taxon>Datura</taxon>
    </lineage>
</organism>
<accession>A0ABS8SPB5</accession>
<evidence type="ECO:0000256" key="8">
    <source>
        <dbReference type="ARBA" id="ARBA00047552"/>
    </source>
</evidence>
<dbReference type="InterPro" id="IPR033705">
    <property type="entry name" value="Anticodon_Ia_Val"/>
</dbReference>
<dbReference type="EC" id="6.1.1.9" evidence="1"/>
<dbReference type="PANTHER" id="PTHR11946:SF93">
    <property type="entry name" value="VALINE--TRNA LIGASE, CHLOROPLASTIC_MITOCHONDRIAL 2"/>
    <property type="match status" value="1"/>
</dbReference>
<evidence type="ECO:0000256" key="2">
    <source>
        <dbReference type="ARBA" id="ARBA00022598"/>
    </source>
</evidence>
<dbReference type="InterPro" id="IPR013155">
    <property type="entry name" value="M/V/L/I-tRNA-synth_anticd-bd"/>
</dbReference>
<evidence type="ECO:0000259" key="10">
    <source>
        <dbReference type="Pfam" id="PF08264"/>
    </source>
</evidence>
<keyword evidence="3" id="KW-0547">Nucleotide-binding</keyword>
<sequence>MLLRAITGRGVVLPHYRTEAKDCPFSNVYLHGLIRDSQGKEKCSKTLGCHRSHIDTIAERLTSNKAFTNKLWNAGKFILTNLLRQDDTTAWEALWAHKFDKMESVHRAPLPECWVDDVLMLIKPNIYSSPVLTSSTPFRYIEASKARLYHSGDHSVASVSQAALLYIFENILKLLHPFMPFVTEELWQALPVEEALIVSALEPSNVRAEYAVEPAKLISASIVANPDVIQYISGEREVLALLSRLDLGDVNFVESPPGDANQSVHIVAGEGLEAYLPLSDMVDISAEVQRLSKRLVKIQAEYDGLMARLSSSSFVESSPRVLFVVSKKKQQRQKKS</sequence>
<feature type="coiled-coil region" evidence="9">
    <location>
        <begin position="281"/>
        <end position="308"/>
    </location>
</feature>
<keyword evidence="4" id="KW-0067">ATP-binding</keyword>
<comment type="caution">
    <text evidence="12">The sequence shown here is derived from an EMBL/GenBank/DDBJ whole genome shotgun (WGS) entry which is preliminary data.</text>
</comment>